<organism evidence="2 3">
    <name type="scientific">Pseudomonas palleroniana</name>
    <dbReference type="NCBI Taxonomy" id="191390"/>
    <lineage>
        <taxon>Bacteria</taxon>
        <taxon>Pseudomonadati</taxon>
        <taxon>Pseudomonadota</taxon>
        <taxon>Gammaproteobacteria</taxon>
        <taxon>Pseudomonadales</taxon>
        <taxon>Pseudomonadaceae</taxon>
        <taxon>Pseudomonas</taxon>
    </lineage>
</organism>
<dbReference type="RefSeq" id="WP_104993796.1">
    <property type="nucleotide sequence ID" value="NZ_CP025494.1"/>
</dbReference>
<name>A0A2L1J603_9PSED</name>
<dbReference type="EMBL" id="CP025494">
    <property type="protein sequence ID" value="AVE03899.1"/>
    <property type="molecule type" value="Genomic_DNA"/>
</dbReference>
<evidence type="ECO:0000256" key="1">
    <source>
        <dbReference type="SAM" id="MobiDB-lite"/>
    </source>
</evidence>
<dbReference type="AlphaFoldDB" id="A0A2L1J603"/>
<accession>A0A2L1J603</accession>
<feature type="compositionally biased region" description="Basic and acidic residues" evidence="1">
    <location>
        <begin position="15"/>
        <end position="27"/>
    </location>
</feature>
<proteinExistence type="predicted"/>
<gene>
    <name evidence="2" type="ORF">CYL20_04855</name>
</gene>
<reference evidence="2 3" key="1">
    <citation type="submission" date="2017-12" db="EMBL/GenBank/DDBJ databases">
        <title>Genome sequence of Pseudomonas palleroniana MAB3.</title>
        <authorList>
            <person name="Nascimento F.X."/>
        </authorList>
    </citation>
    <scope>NUCLEOTIDE SEQUENCE [LARGE SCALE GENOMIC DNA]</scope>
    <source>
        <strain evidence="2 3">MAB3</strain>
    </source>
</reference>
<evidence type="ECO:0000313" key="3">
    <source>
        <dbReference type="Proteomes" id="UP000237830"/>
    </source>
</evidence>
<sequence>MNEPSKHPKQGPAEQKVRPETAKRNDQSEAPTVKRPWETNPDQGGVAPGGPSEDPESGA</sequence>
<evidence type="ECO:0000313" key="2">
    <source>
        <dbReference type="EMBL" id="AVE03899.1"/>
    </source>
</evidence>
<dbReference type="Proteomes" id="UP000237830">
    <property type="component" value="Chromosome"/>
</dbReference>
<feature type="region of interest" description="Disordered" evidence="1">
    <location>
        <begin position="1"/>
        <end position="59"/>
    </location>
</feature>
<protein>
    <submittedName>
        <fullName evidence="2">Uncharacterized protein</fullName>
    </submittedName>
</protein>